<proteinExistence type="predicted"/>
<dbReference type="Proteomes" id="UP000691718">
    <property type="component" value="Unassembled WGS sequence"/>
</dbReference>
<feature type="region of interest" description="Disordered" evidence="2">
    <location>
        <begin position="46"/>
        <end position="70"/>
    </location>
</feature>
<feature type="coiled-coil region" evidence="1">
    <location>
        <begin position="10"/>
        <end position="46"/>
    </location>
</feature>
<dbReference type="OrthoDB" id="7489520at2759"/>
<keyword evidence="4" id="KW-1185">Reference proteome</keyword>
<organism evidence="3 4">
    <name type="scientific">Parnassius apollo</name>
    <name type="common">Apollo butterfly</name>
    <name type="synonym">Papilio apollo</name>
    <dbReference type="NCBI Taxonomy" id="110799"/>
    <lineage>
        <taxon>Eukaryota</taxon>
        <taxon>Metazoa</taxon>
        <taxon>Ecdysozoa</taxon>
        <taxon>Arthropoda</taxon>
        <taxon>Hexapoda</taxon>
        <taxon>Insecta</taxon>
        <taxon>Pterygota</taxon>
        <taxon>Neoptera</taxon>
        <taxon>Endopterygota</taxon>
        <taxon>Lepidoptera</taxon>
        <taxon>Glossata</taxon>
        <taxon>Ditrysia</taxon>
        <taxon>Papilionoidea</taxon>
        <taxon>Papilionidae</taxon>
        <taxon>Parnassiinae</taxon>
        <taxon>Parnassini</taxon>
        <taxon>Parnassius</taxon>
        <taxon>Parnassius</taxon>
    </lineage>
</organism>
<protein>
    <submittedName>
        <fullName evidence="3">(apollo) hypothetical protein</fullName>
    </submittedName>
</protein>
<sequence length="70" mass="8094">MKTTSSSARRRELEAREELARMELKQAQAAAKLARVRLELAQCEKKDSVDEDQEDRTAQVQNWIETSVME</sequence>
<keyword evidence="1" id="KW-0175">Coiled coil</keyword>
<evidence type="ECO:0000313" key="3">
    <source>
        <dbReference type="EMBL" id="CAG4946651.1"/>
    </source>
</evidence>
<reference evidence="3" key="1">
    <citation type="submission" date="2021-04" db="EMBL/GenBank/DDBJ databases">
        <authorList>
            <person name="Tunstrom K."/>
        </authorList>
    </citation>
    <scope>NUCLEOTIDE SEQUENCE</scope>
</reference>
<dbReference type="AlphaFoldDB" id="A0A8S3W897"/>
<accession>A0A8S3W897</accession>
<feature type="compositionally biased region" description="Polar residues" evidence="2">
    <location>
        <begin position="58"/>
        <end position="70"/>
    </location>
</feature>
<dbReference type="EMBL" id="CAJQZP010000212">
    <property type="protein sequence ID" value="CAG4946651.1"/>
    <property type="molecule type" value="Genomic_DNA"/>
</dbReference>
<evidence type="ECO:0000256" key="2">
    <source>
        <dbReference type="SAM" id="MobiDB-lite"/>
    </source>
</evidence>
<comment type="caution">
    <text evidence="3">The sequence shown here is derived from an EMBL/GenBank/DDBJ whole genome shotgun (WGS) entry which is preliminary data.</text>
</comment>
<evidence type="ECO:0000256" key="1">
    <source>
        <dbReference type="SAM" id="Coils"/>
    </source>
</evidence>
<name>A0A8S3W897_PARAO</name>
<gene>
    <name evidence="3" type="ORF">PAPOLLO_LOCUS3405</name>
</gene>
<evidence type="ECO:0000313" key="4">
    <source>
        <dbReference type="Proteomes" id="UP000691718"/>
    </source>
</evidence>